<keyword evidence="3" id="KW-1185">Reference proteome</keyword>
<evidence type="ECO:0000256" key="1">
    <source>
        <dbReference type="SAM" id="MobiDB-lite"/>
    </source>
</evidence>
<sequence>MTLSFFRANVIGFAVASLPTLSNTCAPKCTERRPKPTLKEKDKPDTPLSF</sequence>
<proteinExistence type="predicted"/>
<evidence type="ECO:0008006" key="4">
    <source>
        <dbReference type="Google" id="ProtNLM"/>
    </source>
</evidence>
<gene>
    <name evidence="2" type="ORF">SOASR030_26290</name>
</gene>
<feature type="region of interest" description="Disordered" evidence="1">
    <location>
        <begin position="26"/>
        <end position="50"/>
    </location>
</feature>
<evidence type="ECO:0000313" key="3">
    <source>
        <dbReference type="Proteomes" id="UP001058124"/>
    </source>
</evidence>
<protein>
    <recommendedName>
        <fullName evidence="4">Lipoprotein</fullName>
    </recommendedName>
</protein>
<accession>A0AAV5N729</accession>
<dbReference type="EMBL" id="BRLH01000006">
    <property type="protein sequence ID" value="GKX56517.1"/>
    <property type="molecule type" value="Genomic_DNA"/>
</dbReference>
<feature type="compositionally biased region" description="Basic and acidic residues" evidence="1">
    <location>
        <begin position="29"/>
        <end position="50"/>
    </location>
</feature>
<comment type="caution">
    <text evidence="2">The sequence shown here is derived from an EMBL/GenBank/DDBJ whole genome shotgun (WGS) entry which is preliminary data.</text>
</comment>
<dbReference type="Proteomes" id="UP001058124">
    <property type="component" value="Unassembled WGS sequence"/>
</dbReference>
<organism evidence="2 3">
    <name type="scientific">Leminorella grimontii</name>
    <dbReference type="NCBI Taxonomy" id="82981"/>
    <lineage>
        <taxon>Bacteria</taxon>
        <taxon>Pseudomonadati</taxon>
        <taxon>Pseudomonadota</taxon>
        <taxon>Gammaproteobacteria</taxon>
        <taxon>Enterobacterales</taxon>
        <taxon>Budviciaceae</taxon>
        <taxon>Leminorella</taxon>
    </lineage>
</organism>
<evidence type="ECO:0000313" key="2">
    <source>
        <dbReference type="EMBL" id="GKX56517.1"/>
    </source>
</evidence>
<dbReference type="AlphaFoldDB" id="A0AAV5N729"/>
<name>A0AAV5N729_9GAMM</name>
<reference evidence="2" key="1">
    <citation type="submission" date="2022-06" db="EMBL/GenBank/DDBJ databases">
        <title>Draft genome sequences of Leminorella grimontii str. JCM5902.</title>
        <authorList>
            <person name="Wakabayashi Y."/>
            <person name="Kojima K."/>
        </authorList>
    </citation>
    <scope>NUCLEOTIDE SEQUENCE</scope>
    <source>
        <strain evidence="2">JCM 5902</strain>
    </source>
</reference>